<accession>A0A0D6L7V8</accession>
<keyword evidence="4" id="KW-1185">Reference proteome</keyword>
<dbReference type="SUPFAM" id="SSF49899">
    <property type="entry name" value="Concanavalin A-like lectins/glucanases"/>
    <property type="match status" value="1"/>
</dbReference>
<dbReference type="InterPro" id="IPR013320">
    <property type="entry name" value="ConA-like_dom_sf"/>
</dbReference>
<dbReference type="EMBL" id="KE127434">
    <property type="protein sequence ID" value="EPB65671.1"/>
    <property type="molecule type" value="Genomic_DNA"/>
</dbReference>
<feature type="non-terminal residue" evidence="3">
    <location>
        <position position="90"/>
    </location>
</feature>
<evidence type="ECO:0000256" key="1">
    <source>
        <dbReference type="PROSITE-ProRule" id="PRU00122"/>
    </source>
</evidence>
<feature type="domain" description="Laminin G" evidence="2">
    <location>
        <begin position="1"/>
        <end position="90"/>
    </location>
</feature>
<dbReference type="Pfam" id="PF02210">
    <property type="entry name" value="Laminin_G_2"/>
    <property type="match status" value="1"/>
</dbReference>
<organism evidence="3 4">
    <name type="scientific">Ancylostoma ceylanicum</name>
    <dbReference type="NCBI Taxonomy" id="53326"/>
    <lineage>
        <taxon>Eukaryota</taxon>
        <taxon>Metazoa</taxon>
        <taxon>Ecdysozoa</taxon>
        <taxon>Nematoda</taxon>
        <taxon>Chromadorea</taxon>
        <taxon>Rhabditida</taxon>
        <taxon>Rhabditina</taxon>
        <taxon>Rhabditomorpha</taxon>
        <taxon>Strongyloidea</taxon>
        <taxon>Ancylostomatidae</taxon>
        <taxon>Ancylostomatinae</taxon>
        <taxon>Ancylostoma</taxon>
    </lineage>
</organism>
<name>A0A0D6L7V8_9BILA</name>
<protein>
    <recommendedName>
        <fullName evidence="2">Laminin G domain-containing protein</fullName>
    </recommendedName>
</protein>
<dbReference type="CDD" id="cd00110">
    <property type="entry name" value="LamG"/>
    <property type="match status" value="1"/>
</dbReference>
<evidence type="ECO:0000313" key="4">
    <source>
        <dbReference type="Proteomes" id="UP000054495"/>
    </source>
</evidence>
<comment type="caution">
    <text evidence="1">Lacks conserved residue(s) required for the propagation of feature annotation.</text>
</comment>
<evidence type="ECO:0000313" key="3">
    <source>
        <dbReference type="EMBL" id="EPB65671.1"/>
    </source>
</evidence>
<dbReference type="Gene3D" id="2.60.120.200">
    <property type="match status" value="1"/>
</dbReference>
<dbReference type="Proteomes" id="UP000054495">
    <property type="component" value="Unassembled WGS sequence"/>
</dbReference>
<dbReference type="InterPro" id="IPR001791">
    <property type="entry name" value="Laminin_G"/>
</dbReference>
<evidence type="ECO:0000259" key="2">
    <source>
        <dbReference type="PROSITE" id="PS50025"/>
    </source>
</evidence>
<feature type="non-terminal residue" evidence="3">
    <location>
        <position position="1"/>
    </location>
</feature>
<dbReference type="PROSITE" id="PS50025">
    <property type="entry name" value="LAM_G_DOMAIN"/>
    <property type="match status" value="1"/>
</dbReference>
<gene>
    <name evidence="3" type="ORF">ANCCEY_15262</name>
</gene>
<proteinExistence type="predicted"/>
<dbReference type="AlphaFoldDB" id="A0A0D6L7V8"/>
<reference evidence="3 4" key="1">
    <citation type="submission" date="2013-05" db="EMBL/GenBank/DDBJ databases">
        <title>Draft genome of the parasitic nematode Anyclostoma ceylanicum.</title>
        <authorList>
            <person name="Mitreva M."/>
        </authorList>
    </citation>
    <scope>NUCLEOTIDE SEQUENCE [LARGE SCALE GENOMIC DNA]</scope>
</reference>
<sequence length="90" mass="10526">EEGFLQVKYNLGSREHHFGHFAHKVNDNKKHTIRIHRNESNVTLQIDGRPPIRYRPKGRRRKSIKLIDPFDGEISGVNYNGLMILDLHAQ</sequence>